<gene>
    <name evidence="5" type="ORF">DF183_18845</name>
</gene>
<dbReference type="Gene3D" id="3.40.190.290">
    <property type="match status" value="1"/>
</dbReference>
<dbReference type="InterPro" id="IPR000847">
    <property type="entry name" value="LysR_HTH_N"/>
</dbReference>
<dbReference type="Pfam" id="PF00126">
    <property type="entry name" value="HTH_1"/>
    <property type="match status" value="1"/>
</dbReference>
<dbReference type="OrthoDB" id="9803735at2"/>
<dbReference type="InterPro" id="IPR050176">
    <property type="entry name" value="LTTR"/>
</dbReference>
<dbReference type="PANTHER" id="PTHR30579">
    <property type="entry name" value="TRANSCRIPTIONAL REGULATOR"/>
    <property type="match status" value="1"/>
</dbReference>
<evidence type="ECO:0000256" key="4">
    <source>
        <dbReference type="ARBA" id="ARBA00023163"/>
    </source>
</evidence>
<accession>A0A0M7EDH8</accession>
<sequence>MNIRFLETFIWIARLGSFRAAANKQHLTQAAVSGRIAALESEFQKTLFERGHRDLRLTPAGRKLMQYAEQMLGMEHDLREALAGSSRLSGRVRLGVVESIVHTWFKDLIRQLHALYPELEIELTAESTLRLHDLLKRGTIDVALQTDPIMGDGIRNLPMGSMRMGWVCMADESMPVRSGLQELVQRWPLVTFPRGSQPHLALVQLLEPLPVDQARIHYVSSIAASTQLIEAQPCIATLPLAAVSRQLDSGLYQEIVCEHALPDLRLVASWRPDPLTQTAQAVIGVALERMHHFAAEHPGLALPPPDTRVFAI</sequence>
<dbReference type="AlphaFoldDB" id="A0A0M7EDH8"/>
<dbReference type="InterPro" id="IPR036390">
    <property type="entry name" value="WH_DNA-bd_sf"/>
</dbReference>
<dbReference type="CDD" id="cd05466">
    <property type="entry name" value="PBP2_LTTR_substrate"/>
    <property type="match status" value="1"/>
</dbReference>
<dbReference type="RefSeq" id="WP_042484701.1">
    <property type="nucleotide sequence ID" value="NZ_CAXOJJ010000015.1"/>
</dbReference>
<organism evidence="5 6">
    <name type="scientific">Alcaligenes faecalis</name>
    <dbReference type="NCBI Taxonomy" id="511"/>
    <lineage>
        <taxon>Bacteria</taxon>
        <taxon>Pseudomonadati</taxon>
        <taxon>Pseudomonadota</taxon>
        <taxon>Betaproteobacteria</taxon>
        <taxon>Burkholderiales</taxon>
        <taxon>Alcaligenaceae</taxon>
        <taxon>Alcaligenes</taxon>
    </lineage>
</organism>
<dbReference type="SUPFAM" id="SSF46785">
    <property type="entry name" value="Winged helix' DNA-binding domain"/>
    <property type="match status" value="1"/>
</dbReference>
<dbReference type="GO" id="GO:0003700">
    <property type="term" value="F:DNA-binding transcription factor activity"/>
    <property type="evidence" value="ECO:0007669"/>
    <property type="project" value="InterPro"/>
</dbReference>
<dbReference type="EMBL" id="QEXO01000005">
    <property type="protein sequence ID" value="PWE12821.1"/>
    <property type="molecule type" value="Genomic_DNA"/>
</dbReference>
<evidence type="ECO:0000256" key="2">
    <source>
        <dbReference type="ARBA" id="ARBA00023015"/>
    </source>
</evidence>
<dbReference type="SUPFAM" id="SSF53850">
    <property type="entry name" value="Periplasmic binding protein-like II"/>
    <property type="match status" value="1"/>
</dbReference>
<dbReference type="FunFam" id="1.10.10.10:FF:000001">
    <property type="entry name" value="LysR family transcriptional regulator"/>
    <property type="match status" value="1"/>
</dbReference>
<dbReference type="Gene3D" id="1.10.10.10">
    <property type="entry name" value="Winged helix-like DNA-binding domain superfamily/Winged helix DNA-binding domain"/>
    <property type="match status" value="1"/>
</dbReference>
<keyword evidence="2" id="KW-0805">Transcription regulation</keyword>
<dbReference type="STRING" id="511.UZ73_09775"/>
<protein>
    <submittedName>
        <fullName evidence="5">LysR family transcriptional regulator</fullName>
    </submittedName>
</protein>
<evidence type="ECO:0000313" key="5">
    <source>
        <dbReference type="EMBL" id="PWE12821.1"/>
    </source>
</evidence>
<keyword evidence="4" id="KW-0804">Transcription</keyword>
<dbReference type="GeneID" id="29369772"/>
<evidence type="ECO:0000256" key="3">
    <source>
        <dbReference type="ARBA" id="ARBA00023125"/>
    </source>
</evidence>
<dbReference type="PRINTS" id="PR00039">
    <property type="entry name" value="HTHLYSR"/>
</dbReference>
<reference evidence="5 6" key="2">
    <citation type="submission" date="2018-05" db="EMBL/GenBank/DDBJ databases">
        <authorList>
            <person name="Lanie J.A."/>
            <person name="Ng W.-L."/>
            <person name="Kazmierczak K.M."/>
            <person name="Andrzejewski T.M."/>
            <person name="Davidsen T.M."/>
            <person name="Wayne K.J."/>
            <person name="Tettelin H."/>
            <person name="Glass J.I."/>
            <person name="Rusch D."/>
            <person name="Podicherti R."/>
            <person name="Tsui H.-C.T."/>
            <person name="Winkler M.E."/>
        </authorList>
    </citation>
    <scope>NUCLEOTIDE SEQUENCE [LARGE SCALE GENOMIC DNA]</scope>
    <source>
        <strain evidence="5 6">YBY</strain>
    </source>
</reference>
<keyword evidence="3" id="KW-0238">DNA-binding</keyword>
<dbReference type="PANTHER" id="PTHR30579:SF2">
    <property type="entry name" value="HTH-TYPE TRANSCRIPTIONAL REGULATOR ARGP"/>
    <property type="match status" value="1"/>
</dbReference>
<dbReference type="KEGG" id="afa:UZ73_09775"/>
<reference evidence="5 6" key="1">
    <citation type="submission" date="2018-05" db="EMBL/GenBank/DDBJ databases">
        <title>Genome Sequence of an Efficient Indole-Degrading Bacterium, Alcaligenes sp.YBY.</title>
        <authorList>
            <person name="Yang B."/>
        </authorList>
    </citation>
    <scope>NUCLEOTIDE SEQUENCE [LARGE SCALE GENOMIC DNA]</scope>
    <source>
        <strain evidence="5 6">YBY</strain>
    </source>
</reference>
<dbReference type="InterPro" id="IPR005119">
    <property type="entry name" value="LysR_subst-bd"/>
</dbReference>
<dbReference type="InterPro" id="IPR036388">
    <property type="entry name" value="WH-like_DNA-bd_sf"/>
</dbReference>
<evidence type="ECO:0000313" key="6">
    <source>
        <dbReference type="Proteomes" id="UP000245216"/>
    </source>
</evidence>
<dbReference type="Pfam" id="PF03466">
    <property type="entry name" value="LysR_substrate"/>
    <property type="match status" value="1"/>
</dbReference>
<comment type="caution">
    <text evidence="5">The sequence shown here is derived from an EMBL/GenBank/DDBJ whole genome shotgun (WGS) entry which is preliminary data.</text>
</comment>
<evidence type="ECO:0000256" key="1">
    <source>
        <dbReference type="ARBA" id="ARBA00009437"/>
    </source>
</evidence>
<dbReference type="GO" id="GO:0003677">
    <property type="term" value="F:DNA binding"/>
    <property type="evidence" value="ECO:0007669"/>
    <property type="project" value="UniProtKB-KW"/>
</dbReference>
<name>A0A0M7EDH8_ALCFA</name>
<dbReference type="Proteomes" id="UP000245216">
    <property type="component" value="Unassembled WGS sequence"/>
</dbReference>
<comment type="similarity">
    <text evidence="1">Belongs to the LysR transcriptional regulatory family.</text>
</comment>
<dbReference type="PROSITE" id="PS50931">
    <property type="entry name" value="HTH_LYSR"/>
    <property type="match status" value="1"/>
</dbReference>
<proteinExistence type="inferred from homology"/>
<accession>A0A0S2JR18</accession>